<evidence type="ECO:0000313" key="11">
    <source>
        <dbReference type="RefSeq" id="XP_010264189.1"/>
    </source>
</evidence>
<dbReference type="InterPro" id="IPR017930">
    <property type="entry name" value="Myb_dom"/>
</dbReference>
<dbReference type="GeneID" id="104602266"/>
<dbReference type="PROSITE" id="PS51294">
    <property type="entry name" value="HTH_MYB"/>
    <property type="match status" value="2"/>
</dbReference>
<organism evidence="10 11">
    <name type="scientific">Nelumbo nucifera</name>
    <name type="common">Sacred lotus</name>
    <dbReference type="NCBI Taxonomy" id="4432"/>
    <lineage>
        <taxon>Eukaryota</taxon>
        <taxon>Viridiplantae</taxon>
        <taxon>Streptophyta</taxon>
        <taxon>Embryophyta</taxon>
        <taxon>Tracheophyta</taxon>
        <taxon>Spermatophyta</taxon>
        <taxon>Magnoliopsida</taxon>
        <taxon>Proteales</taxon>
        <taxon>Nelumbonaceae</taxon>
        <taxon>Nelumbo</taxon>
    </lineage>
</organism>
<evidence type="ECO:0000256" key="1">
    <source>
        <dbReference type="ARBA" id="ARBA00004123"/>
    </source>
</evidence>
<dbReference type="GO" id="GO:0006355">
    <property type="term" value="P:regulation of DNA-templated transcription"/>
    <property type="evidence" value="ECO:0000318"/>
    <property type="project" value="GO_Central"/>
</dbReference>
<evidence type="ECO:0000256" key="4">
    <source>
        <dbReference type="ARBA" id="ARBA00023125"/>
    </source>
</evidence>
<proteinExistence type="predicted"/>
<dbReference type="FunFam" id="1.10.10.60:FF:000069">
    <property type="entry name" value="MYB transcription factor"/>
    <property type="match status" value="1"/>
</dbReference>
<dbReference type="SUPFAM" id="SSF46689">
    <property type="entry name" value="Homeodomain-like"/>
    <property type="match status" value="1"/>
</dbReference>
<evidence type="ECO:0000256" key="5">
    <source>
        <dbReference type="ARBA" id="ARBA00023163"/>
    </source>
</evidence>
<dbReference type="GO" id="GO:0005634">
    <property type="term" value="C:nucleus"/>
    <property type="evidence" value="ECO:0000318"/>
    <property type="project" value="GO_Central"/>
</dbReference>
<evidence type="ECO:0000256" key="2">
    <source>
        <dbReference type="ARBA" id="ARBA00022737"/>
    </source>
</evidence>
<evidence type="ECO:0000259" key="8">
    <source>
        <dbReference type="PROSITE" id="PS50090"/>
    </source>
</evidence>
<dbReference type="Gene3D" id="1.10.10.60">
    <property type="entry name" value="Homeodomain-like"/>
    <property type="match status" value="2"/>
</dbReference>
<evidence type="ECO:0000256" key="7">
    <source>
        <dbReference type="SAM" id="MobiDB-lite"/>
    </source>
</evidence>
<dbReference type="GO" id="GO:0046394">
    <property type="term" value="P:carboxylic acid biosynthetic process"/>
    <property type="evidence" value="ECO:0007669"/>
    <property type="project" value="UniProtKB-ARBA"/>
</dbReference>
<feature type="domain" description="Myb-like" evidence="8">
    <location>
        <begin position="9"/>
        <end position="61"/>
    </location>
</feature>
<keyword evidence="2" id="KW-0677">Repeat</keyword>
<keyword evidence="3" id="KW-0805">Transcription regulation</keyword>
<accession>A0A1U8ANU0</accession>
<keyword evidence="10" id="KW-1185">Reference proteome</keyword>
<feature type="domain" description="Myb-like" evidence="8">
    <location>
        <begin position="62"/>
        <end position="112"/>
    </location>
</feature>
<dbReference type="eggNOG" id="KOG0048">
    <property type="taxonomic scope" value="Eukaryota"/>
</dbReference>
<dbReference type="CDD" id="cd00167">
    <property type="entry name" value="SANT"/>
    <property type="match status" value="2"/>
</dbReference>
<protein>
    <submittedName>
        <fullName evidence="11">Protein ODORANT1-like</fullName>
    </submittedName>
</protein>
<feature type="region of interest" description="Disordered" evidence="7">
    <location>
        <begin position="131"/>
        <end position="197"/>
    </location>
</feature>
<keyword evidence="4" id="KW-0238">DNA-binding</keyword>
<keyword evidence="6" id="KW-0539">Nucleus</keyword>
<dbReference type="InterPro" id="IPR009057">
    <property type="entry name" value="Homeodomain-like_sf"/>
</dbReference>
<gene>
    <name evidence="11" type="primary">LOC104602266</name>
</gene>
<evidence type="ECO:0000259" key="9">
    <source>
        <dbReference type="PROSITE" id="PS51294"/>
    </source>
</evidence>
<dbReference type="KEGG" id="nnu:104602266"/>
<dbReference type="Proteomes" id="UP000189703">
    <property type="component" value="Unplaced"/>
</dbReference>
<dbReference type="Pfam" id="PF00249">
    <property type="entry name" value="Myb_DNA-binding"/>
    <property type="match status" value="2"/>
</dbReference>
<comment type="subcellular location">
    <subcellularLocation>
        <location evidence="1">Nucleus</location>
    </subcellularLocation>
</comment>
<dbReference type="GO" id="GO:0000987">
    <property type="term" value="F:cis-regulatory region sequence-specific DNA binding"/>
    <property type="evidence" value="ECO:0000318"/>
    <property type="project" value="GO_Central"/>
</dbReference>
<evidence type="ECO:0000256" key="3">
    <source>
        <dbReference type="ARBA" id="ARBA00023015"/>
    </source>
</evidence>
<dbReference type="OrthoDB" id="2143914at2759"/>
<reference evidence="11" key="1">
    <citation type="submission" date="2025-08" db="UniProtKB">
        <authorList>
            <consortium name="RefSeq"/>
        </authorList>
    </citation>
    <scope>IDENTIFICATION</scope>
</reference>
<dbReference type="PROSITE" id="PS50090">
    <property type="entry name" value="MYB_LIKE"/>
    <property type="match status" value="2"/>
</dbReference>
<feature type="compositionally biased region" description="Polar residues" evidence="7">
    <location>
        <begin position="164"/>
        <end position="183"/>
    </location>
</feature>
<dbReference type="PANTHER" id="PTHR47994">
    <property type="entry name" value="F14D16.11-RELATED"/>
    <property type="match status" value="1"/>
</dbReference>
<feature type="compositionally biased region" description="Low complexity" evidence="7">
    <location>
        <begin position="134"/>
        <end position="147"/>
    </location>
</feature>
<dbReference type="SMART" id="SM00717">
    <property type="entry name" value="SANT"/>
    <property type="match status" value="2"/>
</dbReference>
<dbReference type="InterPro" id="IPR015495">
    <property type="entry name" value="Myb_TF_plants"/>
</dbReference>
<keyword evidence="5" id="KW-0804">Transcription</keyword>
<name>A0A1U8ANU0_NELNU</name>
<evidence type="ECO:0000256" key="6">
    <source>
        <dbReference type="ARBA" id="ARBA00023242"/>
    </source>
</evidence>
<feature type="domain" description="HTH myb-type" evidence="9">
    <location>
        <begin position="62"/>
        <end position="116"/>
    </location>
</feature>
<dbReference type="FunCoup" id="A0A1U8ANU0">
    <property type="interactions" value="1"/>
</dbReference>
<dbReference type="InParanoid" id="A0A1U8ANU0"/>
<feature type="domain" description="HTH myb-type" evidence="9">
    <location>
        <begin position="9"/>
        <end position="61"/>
    </location>
</feature>
<evidence type="ECO:0000313" key="10">
    <source>
        <dbReference type="Proteomes" id="UP000189703"/>
    </source>
</evidence>
<dbReference type="OMA" id="GVHDFGM"/>
<dbReference type="PANTHER" id="PTHR47994:SF5">
    <property type="entry name" value="F14D16.11-RELATED"/>
    <property type="match status" value="1"/>
</dbReference>
<dbReference type="FunFam" id="1.10.10.60:FF:000303">
    <property type="entry name" value="MYB transcription factor"/>
    <property type="match status" value="1"/>
</dbReference>
<dbReference type="AlphaFoldDB" id="A0A1U8ANU0"/>
<dbReference type="InterPro" id="IPR001005">
    <property type="entry name" value="SANT/Myb"/>
</dbReference>
<sequence>MGRQPCCDKLGVKKGPWTAEEDKKLINFILTNGQCCWRAVPKLAGLLRCGKSCRLRWTNYLRPDLKRGLLTEAEEQLVIDLHARLGNRWSKIAARLPGRTDNEIKNHWNTHIKKKLTKMGIDPVTHEPLHKHAATTTATQVTSSITSADRHPDSSKKTLRLPSPENNGRLTTPDQENSSSAAENCSGDESRLSDNNGGQGSLMSCLLWGDDKPLVEASWKFPTTSAGETYNDVGSLSWEENCAWLLDYQDFGVEEFGFGCFNDIAMDMSTLEMGDKP</sequence>
<dbReference type="RefSeq" id="XP_010264189.1">
    <property type="nucleotide sequence ID" value="XM_010265887.2"/>
</dbReference>